<name>A0AAV0WJD9_9HEMI</name>
<reference evidence="1 2" key="1">
    <citation type="submission" date="2023-01" db="EMBL/GenBank/DDBJ databases">
        <authorList>
            <person name="Whitehead M."/>
        </authorList>
    </citation>
    <scope>NUCLEOTIDE SEQUENCE [LARGE SCALE GENOMIC DNA]</scope>
</reference>
<dbReference type="AlphaFoldDB" id="A0AAV0WJD9"/>
<evidence type="ECO:0000313" key="2">
    <source>
        <dbReference type="Proteomes" id="UP001160148"/>
    </source>
</evidence>
<sequence length="126" mass="14363">MASSSKINLQYVYVEAKTTSKPNEIRLNCHDKISFCSFLVSIQDKVCYHTHAFPSQRTLKLVIKGIPLDISNQEITEEIESNGFGPTLIRAFFKNCLANIDQAKEIYQISKLFFVNVKIIITDTML</sequence>
<dbReference type="EMBL" id="CARXXK010000002">
    <property type="protein sequence ID" value="CAI6355821.1"/>
    <property type="molecule type" value="Genomic_DNA"/>
</dbReference>
<comment type="caution">
    <text evidence="1">The sequence shown here is derived from an EMBL/GenBank/DDBJ whole genome shotgun (WGS) entry which is preliminary data.</text>
</comment>
<dbReference type="Proteomes" id="UP001160148">
    <property type="component" value="Unassembled WGS sequence"/>
</dbReference>
<protein>
    <submittedName>
        <fullName evidence="1">Uncharacterized protein</fullName>
    </submittedName>
</protein>
<accession>A0AAV0WJD9</accession>
<gene>
    <name evidence="1" type="ORF">MEUPH1_LOCUS11632</name>
</gene>
<evidence type="ECO:0000313" key="1">
    <source>
        <dbReference type="EMBL" id="CAI6355821.1"/>
    </source>
</evidence>
<organism evidence="1 2">
    <name type="scientific">Macrosiphum euphorbiae</name>
    <name type="common">potato aphid</name>
    <dbReference type="NCBI Taxonomy" id="13131"/>
    <lineage>
        <taxon>Eukaryota</taxon>
        <taxon>Metazoa</taxon>
        <taxon>Ecdysozoa</taxon>
        <taxon>Arthropoda</taxon>
        <taxon>Hexapoda</taxon>
        <taxon>Insecta</taxon>
        <taxon>Pterygota</taxon>
        <taxon>Neoptera</taxon>
        <taxon>Paraneoptera</taxon>
        <taxon>Hemiptera</taxon>
        <taxon>Sternorrhyncha</taxon>
        <taxon>Aphidomorpha</taxon>
        <taxon>Aphidoidea</taxon>
        <taxon>Aphididae</taxon>
        <taxon>Macrosiphini</taxon>
        <taxon>Macrosiphum</taxon>
    </lineage>
</organism>
<keyword evidence="2" id="KW-1185">Reference proteome</keyword>
<proteinExistence type="predicted"/>